<sequence>MSRTMAEFIGNQIGVFRDVELDSGVQFWGSSLRIQVGLDITKPLRRVLKLHTTMGAESTLTFTYERLPNFCYWCGCLGHILKLCECQFEPGFDANQDPLPFGPWLWATTPANLQSRGSTFAPYRPTPPSIISDHHPSPNSHRGAAIFSYSPSITRPIPRSSQHNPTLTHNGSNPTSSNSPLYIDPTPTKTPAPPSHIHQYTDYHNHLPASTYSTSSPGNPGSAPIHTLSINPKF</sequence>
<dbReference type="InterPro" id="IPR025836">
    <property type="entry name" value="Zn_knuckle_CX2CX4HX4C"/>
</dbReference>
<evidence type="ECO:0000313" key="3">
    <source>
        <dbReference type="EMBL" id="KAK4425260.1"/>
    </source>
</evidence>
<name>A0AAE1Y7T4_9LAMI</name>
<gene>
    <name evidence="3" type="ORF">Salat_1719900</name>
</gene>
<evidence type="ECO:0000256" key="1">
    <source>
        <dbReference type="SAM" id="MobiDB-lite"/>
    </source>
</evidence>
<evidence type="ECO:0000313" key="4">
    <source>
        <dbReference type="Proteomes" id="UP001293254"/>
    </source>
</evidence>
<feature type="compositionally biased region" description="Polar residues" evidence="1">
    <location>
        <begin position="162"/>
        <end position="180"/>
    </location>
</feature>
<feature type="region of interest" description="Disordered" evidence="1">
    <location>
        <begin position="155"/>
        <end position="234"/>
    </location>
</feature>
<organism evidence="3 4">
    <name type="scientific">Sesamum alatum</name>
    <dbReference type="NCBI Taxonomy" id="300844"/>
    <lineage>
        <taxon>Eukaryota</taxon>
        <taxon>Viridiplantae</taxon>
        <taxon>Streptophyta</taxon>
        <taxon>Embryophyta</taxon>
        <taxon>Tracheophyta</taxon>
        <taxon>Spermatophyta</taxon>
        <taxon>Magnoliopsida</taxon>
        <taxon>eudicotyledons</taxon>
        <taxon>Gunneridae</taxon>
        <taxon>Pentapetalae</taxon>
        <taxon>asterids</taxon>
        <taxon>lamiids</taxon>
        <taxon>Lamiales</taxon>
        <taxon>Pedaliaceae</taxon>
        <taxon>Sesamum</taxon>
    </lineage>
</organism>
<reference evidence="3" key="2">
    <citation type="journal article" date="2024" name="Plant">
        <title>Genomic evolution and insights into agronomic trait innovations of Sesamum species.</title>
        <authorList>
            <person name="Miao H."/>
            <person name="Wang L."/>
            <person name="Qu L."/>
            <person name="Liu H."/>
            <person name="Sun Y."/>
            <person name="Le M."/>
            <person name="Wang Q."/>
            <person name="Wei S."/>
            <person name="Zheng Y."/>
            <person name="Lin W."/>
            <person name="Duan Y."/>
            <person name="Cao H."/>
            <person name="Xiong S."/>
            <person name="Wang X."/>
            <person name="Wei L."/>
            <person name="Li C."/>
            <person name="Ma Q."/>
            <person name="Ju M."/>
            <person name="Zhao R."/>
            <person name="Li G."/>
            <person name="Mu C."/>
            <person name="Tian Q."/>
            <person name="Mei H."/>
            <person name="Zhang T."/>
            <person name="Gao T."/>
            <person name="Zhang H."/>
        </authorList>
    </citation>
    <scope>NUCLEOTIDE SEQUENCE</scope>
    <source>
        <strain evidence="3">3651</strain>
    </source>
</reference>
<dbReference type="AlphaFoldDB" id="A0AAE1Y7T4"/>
<comment type="caution">
    <text evidence="3">The sequence shown here is derived from an EMBL/GenBank/DDBJ whole genome shotgun (WGS) entry which is preliminary data.</text>
</comment>
<accession>A0AAE1Y7T4</accession>
<keyword evidence="4" id="KW-1185">Reference proteome</keyword>
<dbReference type="Pfam" id="PF14392">
    <property type="entry name" value="zf-CCHC_4"/>
    <property type="match status" value="1"/>
</dbReference>
<dbReference type="EMBL" id="JACGWO010000006">
    <property type="protein sequence ID" value="KAK4425260.1"/>
    <property type="molecule type" value="Genomic_DNA"/>
</dbReference>
<dbReference type="Proteomes" id="UP001293254">
    <property type="component" value="Unassembled WGS sequence"/>
</dbReference>
<protein>
    <recommendedName>
        <fullName evidence="2">Zinc knuckle CX2CX4HX4C domain-containing protein</fullName>
    </recommendedName>
</protein>
<feature type="domain" description="Zinc knuckle CX2CX4HX4C" evidence="2">
    <location>
        <begin position="38"/>
        <end position="85"/>
    </location>
</feature>
<proteinExistence type="predicted"/>
<evidence type="ECO:0000259" key="2">
    <source>
        <dbReference type="Pfam" id="PF14392"/>
    </source>
</evidence>
<feature type="compositionally biased region" description="Polar residues" evidence="1">
    <location>
        <begin position="208"/>
        <end position="219"/>
    </location>
</feature>
<reference evidence="3" key="1">
    <citation type="submission" date="2020-06" db="EMBL/GenBank/DDBJ databases">
        <authorList>
            <person name="Li T."/>
            <person name="Hu X."/>
            <person name="Zhang T."/>
            <person name="Song X."/>
            <person name="Zhang H."/>
            <person name="Dai N."/>
            <person name="Sheng W."/>
            <person name="Hou X."/>
            <person name="Wei L."/>
        </authorList>
    </citation>
    <scope>NUCLEOTIDE SEQUENCE</scope>
    <source>
        <strain evidence="3">3651</strain>
        <tissue evidence="3">Leaf</tissue>
    </source>
</reference>